<organism evidence="5 6">
    <name type="scientific">Porcisia hertigi</name>
    <dbReference type="NCBI Taxonomy" id="2761500"/>
    <lineage>
        <taxon>Eukaryota</taxon>
        <taxon>Discoba</taxon>
        <taxon>Euglenozoa</taxon>
        <taxon>Kinetoplastea</taxon>
        <taxon>Metakinetoplastina</taxon>
        <taxon>Trypanosomatida</taxon>
        <taxon>Trypanosomatidae</taxon>
        <taxon>Leishmaniinae</taxon>
        <taxon>Porcisia</taxon>
    </lineage>
</organism>
<evidence type="ECO:0000313" key="5">
    <source>
        <dbReference type="EMBL" id="KAG5511180.1"/>
    </source>
</evidence>
<keyword evidence="6" id="KW-1185">Reference proteome</keyword>
<dbReference type="OrthoDB" id="270651at2759"/>
<feature type="region of interest" description="Disordered" evidence="3">
    <location>
        <begin position="454"/>
        <end position="484"/>
    </location>
</feature>
<feature type="region of interest" description="Disordered" evidence="3">
    <location>
        <begin position="379"/>
        <end position="413"/>
    </location>
</feature>
<dbReference type="RefSeq" id="XP_067759501.1">
    <property type="nucleotide sequence ID" value="XM_067903063.1"/>
</dbReference>
<name>A0A836LKD3_9TRYP</name>
<dbReference type="InterPro" id="IPR029026">
    <property type="entry name" value="tRNA_m1G_MTases_N"/>
</dbReference>
<proteinExistence type="predicted"/>
<dbReference type="GO" id="GO:0016435">
    <property type="term" value="F:rRNA (guanine) methyltransferase activity"/>
    <property type="evidence" value="ECO:0007669"/>
    <property type="project" value="TreeGrafter"/>
</dbReference>
<gene>
    <name evidence="5" type="ORF">JKF63_07122</name>
</gene>
<dbReference type="PANTHER" id="PTHR46103:SF1">
    <property type="entry name" value="RRNA METHYLTRANSFERASE 1, MITOCHONDRIAL"/>
    <property type="match status" value="1"/>
</dbReference>
<keyword evidence="1" id="KW-0489">Methyltransferase</keyword>
<evidence type="ECO:0000313" key="6">
    <source>
        <dbReference type="Proteomes" id="UP000674318"/>
    </source>
</evidence>
<sequence>MATQASTAVARCTRPLLAYNRSGGYRWNPIPKPPPPHYDRLYGVHSVLNTLRVAAQRQQREYIDSIRETAATRGATSAGEGALSASLPDISHPSKAATPASLLHPHRAHLACLYVRDFSLEEGGEGVEELGDDDTVASVAVQMTNVTNAAPRAERRSHLPARGRCVHRKKVIPRRYTAVRCITALAKSLKVPIRFVPRAELVQLCGERRNQNIVLEASSYKPYPIKHLGEIWGAGATDDDYTAAAAAVATASTTTTRGVVSAPTNDSAGGLITVLFLEHIIDPTNIGGILRTAFFFGVDHVVLSRQCAACTAAVSRTSTGFLEHLRVYQATTSSADFLRASKQAWASRTLSQSSTTITLTGLEVIASAVVAASTTAKQRDAGESVVASQPAASHDSAPPGVNPESGHHGAHACAQERQHCLPAVRLLLLGNEDSGLPPDLLQWCTHVAHVRSPRQTRLSLARTSTQGGPSHRNGPGECGANADVDDTDAQLSVSHLDSPAVPSAASAETFDKHQHNLRRLARLRDKEVSLNVNTATAALLSALCGVVRPLGDSGGQLGLVEVQPLCSP</sequence>
<accession>A0A836LKD3</accession>
<dbReference type="EMBL" id="JAFJZO010000006">
    <property type="protein sequence ID" value="KAG5511180.1"/>
    <property type="molecule type" value="Genomic_DNA"/>
</dbReference>
<reference evidence="5 6" key="1">
    <citation type="submission" date="2021-02" db="EMBL/GenBank/DDBJ databases">
        <title>Porcisia hertigi Genome sequencing and assembly.</title>
        <authorList>
            <person name="Almutairi H."/>
            <person name="Gatherer D."/>
        </authorList>
    </citation>
    <scope>NUCLEOTIDE SEQUENCE [LARGE SCALE GENOMIC DNA]</scope>
    <source>
        <strain evidence="5 6">C119</strain>
    </source>
</reference>
<evidence type="ECO:0000256" key="1">
    <source>
        <dbReference type="ARBA" id="ARBA00022603"/>
    </source>
</evidence>
<dbReference type="Pfam" id="PF00588">
    <property type="entry name" value="SpoU_methylase"/>
    <property type="match status" value="1"/>
</dbReference>
<dbReference type="InterPro" id="IPR001537">
    <property type="entry name" value="SpoU_MeTrfase"/>
</dbReference>
<protein>
    <recommendedName>
        <fullName evidence="4">tRNA/rRNA methyltransferase SpoU type domain-containing protein</fullName>
    </recommendedName>
</protein>
<dbReference type="Gene3D" id="3.40.1280.10">
    <property type="match status" value="1"/>
</dbReference>
<evidence type="ECO:0000259" key="4">
    <source>
        <dbReference type="Pfam" id="PF00588"/>
    </source>
</evidence>
<dbReference type="SUPFAM" id="SSF75217">
    <property type="entry name" value="alpha/beta knot"/>
    <property type="match status" value="1"/>
</dbReference>
<dbReference type="AlphaFoldDB" id="A0A836LKD3"/>
<dbReference type="InterPro" id="IPR047182">
    <property type="entry name" value="MRM1"/>
</dbReference>
<feature type="compositionally biased region" description="Polar residues" evidence="3">
    <location>
        <begin position="455"/>
        <end position="468"/>
    </location>
</feature>
<dbReference type="GO" id="GO:0003723">
    <property type="term" value="F:RNA binding"/>
    <property type="evidence" value="ECO:0007669"/>
    <property type="project" value="InterPro"/>
</dbReference>
<evidence type="ECO:0000256" key="2">
    <source>
        <dbReference type="ARBA" id="ARBA00022679"/>
    </source>
</evidence>
<evidence type="ECO:0000256" key="3">
    <source>
        <dbReference type="SAM" id="MobiDB-lite"/>
    </source>
</evidence>
<dbReference type="PANTHER" id="PTHR46103">
    <property type="entry name" value="RRNA METHYLTRANSFERASE 1, MITOCHONDRIAL"/>
    <property type="match status" value="1"/>
</dbReference>
<dbReference type="GeneID" id="94293140"/>
<dbReference type="KEGG" id="phet:94293140"/>
<dbReference type="InterPro" id="IPR029028">
    <property type="entry name" value="Alpha/beta_knot_MTases"/>
</dbReference>
<dbReference type="Proteomes" id="UP000674318">
    <property type="component" value="Chromosome 6"/>
</dbReference>
<keyword evidence="2" id="KW-0808">Transferase</keyword>
<feature type="domain" description="tRNA/rRNA methyltransferase SpoU type" evidence="4">
    <location>
        <begin position="274"/>
        <end position="355"/>
    </location>
</feature>
<comment type="caution">
    <text evidence="5">The sequence shown here is derived from an EMBL/GenBank/DDBJ whole genome shotgun (WGS) entry which is preliminary data.</text>
</comment>